<gene>
    <name evidence="2" type="ORF">BD410DRAFT_299204</name>
</gene>
<dbReference type="Proteomes" id="UP000294933">
    <property type="component" value="Unassembled WGS sequence"/>
</dbReference>
<keyword evidence="1" id="KW-1133">Transmembrane helix</keyword>
<proteinExistence type="predicted"/>
<keyword evidence="1" id="KW-0472">Membrane</keyword>
<dbReference type="EMBL" id="ML170181">
    <property type="protein sequence ID" value="TDL21313.1"/>
    <property type="molecule type" value="Genomic_DNA"/>
</dbReference>
<evidence type="ECO:0000256" key="1">
    <source>
        <dbReference type="SAM" id="Phobius"/>
    </source>
</evidence>
<dbReference type="VEuPathDB" id="FungiDB:BD410DRAFT_299204"/>
<feature type="transmembrane region" description="Helical" evidence="1">
    <location>
        <begin position="20"/>
        <end position="38"/>
    </location>
</feature>
<reference evidence="2 3" key="1">
    <citation type="submission" date="2018-06" db="EMBL/GenBank/DDBJ databases">
        <title>A transcriptomic atlas of mushroom development highlights an independent origin of complex multicellularity.</title>
        <authorList>
            <consortium name="DOE Joint Genome Institute"/>
            <person name="Krizsan K."/>
            <person name="Almasi E."/>
            <person name="Merenyi Z."/>
            <person name="Sahu N."/>
            <person name="Viragh M."/>
            <person name="Koszo T."/>
            <person name="Mondo S."/>
            <person name="Kiss B."/>
            <person name="Balint B."/>
            <person name="Kues U."/>
            <person name="Barry K."/>
            <person name="Hegedus J.C."/>
            <person name="Henrissat B."/>
            <person name="Johnson J."/>
            <person name="Lipzen A."/>
            <person name="Ohm R."/>
            <person name="Nagy I."/>
            <person name="Pangilinan J."/>
            <person name="Yan J."/>
            <person name="Xiong Y."/>
            <person name="Grigoriev I.V."/>
            <person name="Hibbett D.S."/>
            <person name="Nagy L.G."/>
        </authorList>
    </citation>
    <scope>NUCLEOTIDE SEQUENCE [LARGE SCALE GENOMIC DNA]</scope>
    <source>
        <strain evidence="2 3">SZMC22713</strain>
    </source>
</reference>
<keyword evidence="3" id="KW-1185">Reference proteome</keyword>
<dbReference type="AlphaFoldDB" id="A0A4Y7Q0Y7"/>
<dbReference type="OrthoDB" id="3251307at2759"/>
<accession>A0A4Y7Q0Y7</accession>
<evidence type="ECO:0000313" key="2">
    <source>
        <dbReference type="EMBL" id="TDL21313.1"/>
    </source>
</evidence>
<keyword evidence="1" id="KW-0812">Transmembrane</keyword>
<evidence type="ECO:0000313" key="3">
    <source>
        <dbReference type="Proteomes" id="UP000294933"/>
    </source>
</evidence>
<name>A0A4Y7Q0Y7_9AGAM</name>
<sequence>MSWECGLWGPFIARRPCPQRVPVACMGFILMHCLNIFLSRFGPRAGRALFLSLECSNPNLSVLYNDVMLAKNTKPLHLLISVPRNAHARNNNNGHHRP</sequence>
<organism evidence="2 3">
    <name type="scientific">Rickenella mellea</name>
    <dbReference type="NCBI Taxonomy" id="50990"/>
    <lineage>
        <taxon>Eukaryota</taxon>
        <taxon>Fungi</taxon>
        <taxon>Dikarya</taxon>
        <taxon>Basidiomycota</taxon>
        <taxon>Agaricomycotina</taxon>
        <taxon>Agaricomycetes</taxon>
        <taxon>Hymenochaetales</taxon>
        <taxon>Rickenellaceae</taxon>
        <taxon>Rickenella</taxon>
    </lineage>
</organism>
<protein>
    <submittedName>
        <fullName evidence="2">Uncharacterized protein</fullName>
    </submittedName>
</protein>